<name>A0ABQ9USV5_SAGOE</name>
<dbReference type="Proteomes" id="UP001266305">
    <property type="component" value="Unassembled WGS sequence"/>
</dbReference>
<evidence type="ECO:0000256" key="1">
    <source>
        <dbReference type="SAM" id="MobiDB-lite"/>
    </source>
</evidence>
<organism evidence="2 3">
    <name type="scientific">Saguinus oedipus</name>
    <name type="common">Cotton-top tamarin</name>
    <name type="synonym">Oedipomidas oedipus</name>
    <dbReference type="NCBI Taxonomy" id="9490"/>
    <lineage>
        <taxon>Eukaryota</taxon>
        <taxon>Metazoa</taxon>
        <taxon>Chordata</taxon>
        <taxon>Craniata</taxon>
        <taxon>Vertebrata</taxon>
        <taxon>Euteleostomi</taxon>
        <taxon>Mammalia</taxon>
        <taxon>Eutheria</taxon>
        <taxon>Euarchontoglires</taxon>
        <taxon>Primates</taxon>
        <taxon>Haplorrhini</taxon>
        <taxon>Platyrrhini</taxon>
        <taxon>Cebidae</taxon>
        <taxon>Callitrichinae</taxon>
        <taxon>Saguinus</taxon>
    </lineage>
</organism>
<feature type="region of interest" description="Disordered" evidence="1">
    <location>
        <begin position="1"/>
        <end position="43"/>
    </location>
</feature>
<sequence>MQPGPQIAPNSLNTAPPGPANSTTGAHGQSNNRARPAPRPAGQQALLSNALSHLVLKPKNPGDFIPLKLTIAKLGEERRTLQPQTSARYDYFQGKRRSQAEEVPQRRARTLACGGRKWTPVPKPHHLYTAPGCRSLR</sequence>
<evidence type="ECO:0000313" key="2">
    <source>
        <dbReference type="EMBL" id="KAK2099578.1"/>
    </source>
</evidence>
<protein>
    <submittedName>
        <fullName evidence="2">Uncharacterized protein</fullName>
    </submittedName>
</protein>
<proteinExistence type="predicted"/>
<evidence type="ECO:0000313" key="3">
    <source>
        <dbReference type="Proteomes" id="UP001266305"/>
    </source>
</evidence>
<comment type="caution">
    <text evidence="2">The sequence shown here is derived from an EMBL/GenBank/DDBJ whole genome shotgun (WGS) entry which is preliminary data.</text>
</comment>
<keyword evidence="3" id="KW-1185">Reference proteome</keyword>
<gene>
    <name evidence="2" type="ORF">P7K49_020926</name>
</gene>
<feature type="compositionally biased region" description="Polar residues" evidence="1">
    <location>
        <begin position="8"/>
        <end position="32"/>
    </location>
</feature>
<accession>A0ABQ9USV5</accession>
<reference evidence="2 3" key="1">
    <citation type="submission" date="2023-05" db="EMBL/GenBank/DDBJ databases">
        <title>B98-5 Cell Line De Novo Hybrid Assembly: An Optical Mapping Approach.</title>
        <authorList>
            <person name="Kananen K."/>
            <person name="Auerbach J.A."/>
            <person name="Kautto E."/>
            <person name="Blachly J.S."/>
        </authorList>
    </citation>
    <scope>NUCLEOTIDE SEQUENCE [LARGE SCALE GENOMIC DNA]</scope>
    <source>
        <strain evidence="2">B95-8</strain>
        <tissue evidence="2">Cell line</tissue>
    </source>
</reference>
<dbReference type="EMBL" id="JASSZA010000010">
    <property type="protein sequence ID" value="KAK2099578.1"/>
    <property type="molecule type" value="Genomic_DNA"/>
</dbReference>